<feature type="region of interest" description="Disordered" evidence="1">
    <location>
        <begin position="98"/>
        <end position="126"/>
    </location>
</feature>
<dbReference type="AlphaFoldDB" id="A0AAX6I3J5"/>
<keyword evidence="3" id="KW-1185">Reference proteome</keyword>
<reference evidence="2" key="2">
    <citation type="submission" date="2023-04" db="EMBL/GenBank/DDBJ databases">
        <authorList>
            <person name="Bruccoleri R.E."/>
            <person name="Oakeley E.J."/>
            <person name="Faust A.-M."/>
            <person name="Dessus-Babus S."/>
            <person name="Altorfer M."/>
            <person name="Burckhardt D."/>
            <person name="Oertli M."/>
            <person name="Naumann U."/>
            <person name="Petersen F."/>
            <person name="Wong J."/>
        </authorList>
    </citation>
    <scope>NUCLEOTIDE SEQUENCE</scope>
    <source>
        <strain evidence="2">GSM-AAB239-AS_SAM_17_03QT</strain>
        <tissue evidence="2">Leaf</tissue>
    </source>
</reference>
<evidence type="ECO:0000313" key="3">
    <source>
        <dbReference type="Proteomes" id="UP001140949"/>
    </source>
</evidence>
<feature type="compositionally biased region" description="Acidic residues" evidence="1">
    <location>
        <begin position="103"/>
        <end position="123"/>
    </location>
</feature>
<evidence type="ECO:0000256" key="1">
    <source>
        <dbReference type="SAM" id="MobiDB-lite"/>
    </source>
</evidence>
<evidence type="ECO:0000313" key="2">
    <source>
        <dbReference type="EMBL" id="KAJ6847407.1"/>
    </source>
</evidence>
<feature type="region of interest" description="Disordered" evidence="1">
    <location>
        <begin position="39"/>
        <end position="74"/>
    </location>
</feature>
<comment type="caution">
    <text evidence="2">The sequence shown here is derived from an EMBL/GenBank/DDBJ whole genome shotgun (WGS) entry which is preliminary data.</text>
</comment>
<feature type="region of interest" description="Disordered" evidence="1">
    <location>
        <begin position="1"/>
        <end position="21"/>
    </location>
</feature>
<gene>
    <name evidence="2" type="ORF">M6B38_277890</name>
</gene>
<accession>A0AAX6I3J5</accession>
<organism evidence="2 3">
    <name type="scientific">Iris pallida</name>
    <name type="common">Sweet iris</name>
    <dbReference type="NCBI Taxonomy" id="29817"/>
    <lineage>
        <taxon>Eukaryota</taxon>
        <taxon>Viridiplantae</taxon>
        <taxon>Streptophyta</taxon>
        <taxon>Embryophyta</taxon>
        <taxon>Tracheophyta</taxon>
        <taxon>Spermatophyta</taxon>
        <taxon>Magnoliopsida</taxon>
        <taxon>Liliopsida</taxon>
        <taxon>Asparagales</taxon>
        <taxon>Iridaceae</taxon>
        <taxon>Iridoideae</taxon>
        <taxon>Irideae</taxon>
        <taxon>Iris</taxon>
    </lineage>
</organism>
<proteinExistence type="predicted"/>
<sequence>MDSLTHDGLGGTNNSVQDVNPEAVQELFSSHSERLLGSGKGLLIKGKGPGSDMLPPLPPHAKRLRPTTPGDFTQGSAVQSIMEANQLVDSNISYGSVPSQCNEVDDASTESDELPAEGNETESTDVTKDFIHSVEGHDKSSSSNDCSVEFLASKGNDDDSGGNLNREHLDSKGLVKACSCSFCLKAAHMWTDLTFQDTRGRLTELQRSKKRTKDYIAKVSQDPSNITKSSKLEIDLLQQWTTLFQHTHDTLVQEISQTQANLEAQSKMMENCKKELERSVVFPPHGPWSQPDDTNNQI</sequence>
<dbReference type="EMBL" id="JANAVB010005399">
    <property type="protein sequence ID" value="KAJ6847407.1"/>
    <property type="molecule type" value="Genomic_DNA"/>
</dbReference>
<dbReference type="PANTHER" id="PTHR33924">
    <property type="entry name" value="CATION-TRANSPORTING ATPASE"/>
    <property type="match status" value="1"/>
</dbReference>
<dbReference type="Proteomes" id="UP001140949">
    <property type="component" value="Unassembled WGS sequence"/>
</dbReference>
<protein>
    <submittedName>
        <fullName evidence="2">Uncharacterized protein</fullName>
    </submittedName>
</protein>
<name>A0AAX6I3J5_IRIPA</name>
<reference evidence="2" key="1">
    <citation type="journal article" date="2023" name="GigaByte">
        <title>Genome assembly of the bearded iris, Iris pallida Lam.</title>
        <authorList>
            <person name="Bruccoleri R.E."/>
            <person name="Oakeley E.J."/>
            <person name="Faust A.M.E."/>
            <person name="Altorfer M."/>
            <person name="Dessus-Babus S."/>
            <person name="Burckhardt D."/>
            <person name="Oertli M."/>
            <person name="Naumann U."/>
            <person name="Petersen F."/>
            <person name="Wong J."/>
        </authorList>
    </citation>
    <scope>NUCLEOTIDE SEQUENCE</scope>
    <source>
        <strain evidence="2">GSM-AAB239-AS_SAM_17_03QT</strain>
    </source>
</reference>
<dbReference type="PANTHER" id="PTHR33924:SF1">
    <property type="entry name" value="DNA-DIRECTED RNA POLYMERASE SUBUNIT BETA"/>
    <property type="match status" value="1"/>
</dbReference>